<dbReference type="GO" id="GO:0022857">
    <property type="term" value="F:transmembrane transporter activity"/>
    <property type="evidence" value="ECO:0007669"/>
    <property type="project" value="InterPro"/>
</dbReference>
<dbReference type="Pfam" id="PF00083">
    <property type="entry name" value="Sugar_tr"/>
    <property type="match status" value="1"/>
</dbReference>
<gene>
    <name evidence="9" type="ORF">SAMN05421837_101444</name>
</gene>
<feature type="domain" description="Major facilitator superfamily (MFS) profile" evidence="8">
    <location>
        <begin position="1"/>
        <end position="160"/>
    </location>
</feature>
<evidence type="ECO:0000313" key="10">
    <source>
        <dbReference type="Proteomes" id="UP000198878"/>
    </source>
</evidence>
<reference evidence="10" key="1">
    <citation type="submission" date="2016-10" db="EMBL/GenBank/DDBJ databases">
        <authorList>
            <person name="Varghese N."/>
            <person name="Submissions S."/>
        </authorList>
    </citation>
    <scope>NUCLEOTIDE SEQUENCE [LARGE SCALE GENOMIC DNA]</scope>
    <source>
        <strain evidence="10">DSM 44654</strain>
    </source>
</reference>
<feature type="transmembrane region" description="Helical" evidence="7">
    <location>
        <begin position="25"/>
        <end position="49"/>
    </location>
</feature>
<dbReference type="Gene3D" id="1.20.1250.20">
    <property type="entry name" value="MFS general substrate transporter like domains"/>
    <property type="match status" value="1"/>
</dbReference>
<dbReference type="RefSeq" id="WP_208608109.1">
    <property type="nucleotide sequence ID" value="NZ_FNUJ01000001.1"/>
</dbReference>
<dbReference type="PROSITE" id="PS50850">
    <property type="entry name" value="MFS"/>
    <property type="match status" value="1"/>
</dbReference>
<name>A0A1H5Q3D6_9PSEU</name>
<keyword evidence="10" id="KW-1185">Reference proteome</keyword>
<keyword evidence="3" id="KW-1003">Cell membrane</keyword>
<evidence type="ECO:0000256" key="4">
    <source>
        <dbReference type="ARBA" id="ARBA00022692"/>
    </source>
</evidence>
<evidence type="ECO:0000256" key="6">
    <source>
        <dbReference type="ARBA" id="ARBA00023136"/>
    </source>
</evidence>
<dbReference type="EMBL" id="FNUJ01000001">
    <property type="protein sequence ID" value="SEF20620.1"/>
    <property type="molecule type" value="Genomic_DNA"/>
</dbReference>
<dbReference type="GO" id="GO:0005886">
    <property type="term" value="C:plasma membrane"/>
    <property type="evidence" value="ECO:0007669"/>
    <property type="project" value="UniProtKB-SubCell"/>
</dbReference>
<keyword evidence="6 7" id="KW-0472">Membrane</keyword>
<accession>A0A1H5Q3D6</accession>
<evidence type="ECO:0000259" key="8">
    <source>
        <dbReference type="PROSITE" id="PS50850"/>
    </source>
</evidence>
<keyword evidence="5 7" id="KW-1133">Transmembrane helix</keyword>
<dbReference type="PANTHER" id="PTHR43045">
    <property type="entry name" value="SHIKIMATE TRANSPORTER"/>
    <property type="match status" value="1"/>
</dbReference>
<dbReference type="SUPFAM" id="SSF103473">
    <property type="entry name" value="MFS general substrate transporter"/>
    <property type="match status" value="1"/>
</dbReference>
<protein>
    <submittedName>
        <fullName evidence="9">MFS transporter, MHS family, proline/betaine transporter</fullName>
    </submittedName>
</protein>
<sequence length="160" mass="16461">MSFLVRPIGGMILGPLGDKIGRRKVMLFTIALMAVATTLIGALPSAAAIGPWALVLLYLLRMCQGFSTGGEYSGALTYVAEFSPDKSRGFHTWILNSGSQLGFAAGAGVVAGTTALVGGQSAMVAGGWRIAFLLALVLGAVALLLRSRIEESPSFVASTG</sequence>
<dbReference type="InterPro" id="IPR005828">
    <property type="entry name" value="MFS_sugar_transport-like"/>
</dbReference>
<feature type="transmembrane region" description="Helical" evidence="7">
    <location>
        <begin position="101"/>
        <end position="120"/>
    </location>
</feature>
<evidence type="ECO:0000256" key="1">
    <source>
        <dbReference type="ARBA" id="ARBA00004651"/>
    </source>
</evidence>
<evidence type="ECO:0000256" key="7">
    <source>
        <dbReference type="SAM" id="Phobius"/>
    </source>
</evidence>
<evidence type="ECO:0000256" key="3">
    <source>
        <dbReference type="ARBA" id="ARBA00022475"/>
    </source>
</evidence>
<keyword evidence="2" id="KW-0813">Transport</keyword>
<feature type="transmembrane region" description="Helical" evidence="7">
    <location>
        <begin position="126"/>
        <end position="145"/>
    </location>
</feature>
<dbReference type="AlphaFoldDB" id="A0A1H5Q3D6"/>
<dbReference type="InterPro" id="IPR036259">
    <property type="entry name" value="MFS_trans_sf"/>
</dbReference>
<proteinExistence type="predicted"/>
<evidence type="ECO:0000313" key="9">
    <source>
        <dbReference type="EMBL" id="SEF20620.1"/>
    </source>
</evidence>
<keyword evidence="4 7" id="KW-0812">Transmembrane</keyword>
<comment type="subcellular location">
    <subcellularLocation>
        <location evidence="1">Cell membrane</location>
        <topology evidence="1">Multi-pass membrane protein</topology>
    </subcellularLocation>
</comment>
<dbReference type="PANTHER" id="PTHR43045:SF1">
    <property type="entry name" value="SHIKIMATE TRANSPORTER"/>
    <property type="match status" value="1"/>
</dbReference>
<evidence type="ECO:0000256" key="2">
    <source>
        <dbReference type="ARBA" id="ARBA00022448"/>
    </source>
</evidence>
<evidence type="ECO:0000256" key="5">
    <source>
        <dbReference type="ARBA" id="ARBA00022989"/>
    </source>
</evidence>
<dbReference type="STRING" id="218821.SAMN05421837_101444"/>
<organism evidence="9 10">
    <name type="scientific">Amycolatopsis pretoriensis</name>
    <dbReference type="NCBI Taxonomy" id="218821"/>
    <lineage>
        <taxon>Bacteria</taxon>
        <taxon>Bacillati</taxon>
        <taxon>Actinomycetota</taxon>
        <taxon>Actinomycetes</taxon>
        <taxon>Pseudonocardiales</taxon>
        <taxon>Pseudonocardiaceae</taxon>
        <taxon>Amycolatopsis</taxon>
    </lineage>
</organism>
<dbReference type="Proteomes" id="UP000198878">
    <property type="component" value="Unassembled WGS sequence"/>
</dbReference>
<dbReference type="InterPro" id="IPR020846">
    <property type="entry name" value="MFS_dom"/>
</dbReference>